<evidence type="ECO:0000313" key="3">
    <source>
        <dbReference type="Proteomes" id="UP001311915"/>
    </source>
</evidence>
<dbReference type="EMBL" id="JAWPEI010000127">
    <property type="protein sequence ID" value="KAK4706222.1"/>
    <property type="molecule type" value="Genomic_DNA"/>
</dbReference>
<accession>A0AAV9JZ32</accession>
<name>A0AAV9JZ32_9SOLN</name>
<evidence type="ECO:0000256" key="1">
    <source>
        <dbReference type="SAM" id="MobiDB-lite"/>
    </source>
</evidence>
<gene>
    <name evidence="2" type="ORF">R3W88_034224</name>
</gene>
<keyword evidence="3" id="KW-1185">Reference proteome</keyword>
<reference evidence="2 3" key="1">
    <citation type="submission" date="2023-10" db="EMBL/GenBank/DDBJ databases">
        <title>Genome-Wide Identification Analysis in wild type Solanum Pinnatisectum Reveals Some Genes Defensing Phytophthora Infestans.</title>
        <authorList>
            <person name="Sun C."/>
        </authorList>
    </citation>
    <scope>NUCLEOTIDE SEQUENCE [LARGE SCALE GENOMIC DNA]</scope>
    <source>
        <strain evidence="2">LQN</strain>
        <tissue evidence="2">Leaf</tissue>
    </source>
</reference>
<comment type="caution">
    <text evidence="2">The sequence shown here is derived from an EMBL/GenBank/DDBJ whole genome shotgun (WGS) entry which is preliminary data.</text>
</comment>
<organism evidence="2 3">
    <name type="scientific">Solanum pinnatisectum</name>
    <name type="common">tansyleaf nightshade</name>
    <dbReference type="NCBI Taxonomy" id="50273"/>
    <lineage>
        <taxon>Eukaryota</taxon>
        <taxon>Viridiplantae</taxon>
        <taxon>Streptophyta</taxon>
        <taxon>Embryophyta</taxon>
        <taxon>Tracheophyta</taxon>
        <taxon>Spermatophyta</taxon>
        <taxon>Magnoliopsida</taxon>
        <taxon>eudicotyledons</taxon>
        <taxon>Gunneridae</taxon>
        <taxon>Pentapetalae</taxon>
        <taxon>asterids</taxon>
        <taxon>lamiids</taxon>
        <taxon>Solanales</taxon>
        <taxon>Solanaceae</taxon>
        <taxon>Solanoideae</taxon>
        <taxon>Solaneae</taxon>
        <taxon>Solanum</taxon>
    </lineage>
</organism>
<dbReference type="Proteomes" id="UP001311915">
    <property type="component" value="Unassembled WGS sequence"/>
</dbReference>
<feature type="region of interest" description="Disordered" evidence="1">
    <location>
        <begin position="16"/>
        <end position="41"/>
    </location>
</feature>
<proteinExistence type="predicted"/>
<protein>
    <submittedName>
        <fullName evidence="2">Uncharacterized protein</fullName>
    </submittedName>
</protein>
<evidence type="ECO:0000313" key="2">
    <source>
        <dbReference type="EMBL" id="KAK4706222.1"/>
    </source>
</evidence>
<sequence>MMDAIIPALTHRSHRNPVKRAWASSTRTGDRKTTSGLMGDGALRTGVTGALRRGARLGRGRARALGGVEVFNRI</sequence>
<dbReference type="AlphaFoldDB" id="A0AAV9JZ32"/>